<dbReference type="Pfam" id="PF00072">
    <property type="entry name" value="Response_reg"/>
    <property type="match status" value="1"/>
</dbReference>
<dbReference type="Gene3D" id="3.40.50.2300">
    <property type="match status" value="1"/>
</dbReference>
<evidence type="ECO:0000256" key="3">
    <source>
        <dbReference type="PROSITE-ProRule" id="PRU00169"/>
    </source>
</evidence>
<keyword evidence="7" id="KW-1185">Reference proteome</keyword>
<evidence type="ECO:0000256" key="2">
    <source>
        <dbReference type="ARBA" id="ARBA00023125"/>
    </source>
</evidence>
<dbReference type="RefSeq" id="WP_167390380.1">
    <property type="nucleotide sequence ID" value="NZ_JBBYHY010000009.1"/>
</dbReference>
<keyword evidence="2" id="KW-0238">DNA-binding</keyword>
<proteinExistence type="predicted"/>
<feature type="domain" description="HTH luxR-type" evidence="4">
    <location>
        <begin position="139"/>
        <end position="204"/>
    </location>
</feature>
<evidence type="ECO:0000256" key="1">
    <source>
        <dbReference type="ARBA" id="ARBA00022553"/>
    </source>
</evidence>
<dbReference type="InterPro" id="IPR011006">
    <property type="entry name" value="CheY-like_superfamily"/>
</dbReference>
<evidence type="ECO:0000259" key="4">
    <source>
        <dbReference type="PROSITE" id="PS50043"/>
    </source>
</evidence>
<gene>
    <name evidence="6" type="ORF">AAE039_16315</name>
</gene>
<dbReference type="PANTHER" id="PTHR43214:SF17">
    <property type="entry name" value="TRANSCRIPTIONAL REGULATORY PROTEIN RCSB"/>
    <property type="match status" value="1"/>
</dbReference>
<feature type="domain" description="Response regulatory" evidence="5">
    <location>
        <begin position="3"/>
        <end position="122"/>
    </location>
</feature>
<sequence>MKRIVIADDHPVVRTGLQSILSRDPRFEVIGEAADPEQLEELLATRACELLITDLSMPWSRRPDGVRMLAAICRDYPGLPILVITAFSNEQILRAVAKLGVSGILDKTSALPVLIEAVDAALAGERYFAPVLEQRLRCKVQRGAGLTARESEVVRLLAHGLSVKDVADIHRRTISTISRQKGAAMRRLGLHSDYALLDYAQSVGLSPGGGPGGERCSLASIGNLPLGRRTPSRKS</sequence>
<dbReference type="InterPro" id="IPR001789">
    <property type="entry name" value="Sig_transdc_resp-reg_receiver"/>
</dbReference>
<dbReference type="InterPro" id="IPR058245">
    <property type="entry name" value="NreC/VraR/RcsB-like_REC"/>
</dbReference>
<dbReference type="InterPro" id="IPR000792">
    <property type="entry name" value="Tscrpt_reg_LuxR_C"/>
</dbReference>
<dbReference type="PROSITE" id="PS50110">
    <property type="entry name" value="RESPONSE_REGULATORY"/>
    <property type="match status" value="1"/>
</dbReference>
<dbReference type="Proteomes" id="UP001455088">
    <property type="component" value="Unassembled WGS sequence"/>
</dbReference>
<dbReference type="CDD" id="cd06170">
    <property type="entry name" value="LuxR_C_like"/>
    <property type="match status" value="1"/>
</dbReference>
<dbReference type="PANTHER" id="PTHR43214">
    <property type="entry name" value="TWO-COMPONENT RESPONSE REGULATOR"/>
    <property type="match status" value="1"/>
</dbReference>
<accession>A0ABU9JQK3</accession>
<dbReference type="EMBL" id="JBBYHY010000009">
    <property type="protein sequence ID" value="MEL3955122.1"/>
    <property type="molecule type" value="Genomic_DNA"/>
</dbReference>
<dbReference type="Pfam" id="PF00196">
    <property type="entry name" value="GerE"/>
    <property type="match status" value="1"/>
</dbReference>
<name>A0ABU9JQK3_9GAMM</name>
<dbReference type="SMART" id="SM00448">
    <property type="entry name" value="REC"/>
    <property type="match status" value="1"/>
</dbReference>
<reference evidence="6 7" key="1">
    <citation type="submission" date="2024-04" db="EMBL/GenBank/DDBJ databases">
        <title>Bacterial endophytes with biocontrol capabilities against important plant pathogens.</title>
        <authorList>
            <person name="Alayande K.A."/>
        </authorList>
    </citation>
    <scope>NUCLEOTIDE SEQUENCE [LARGE SCALE GENOMIC DNA]</scope>
    <source>
        <strain evidence="6 7">KV22</strain>
    </source>
</reference>
<evidence type="ECO:0000313" key="7">
    <source>
        <dbReference type="Proteomes" id="UP001455088"/>
    </source>
</evidence>
<keyword evidence="1 3" id="KW-0597">Phosphoprotein</keyword>
<dbReference type="Gene3D" id="1.10.10.10">
    <property type="entry name" value="Winged helix-like DNA-binding domain superfamily/Winged helix DNA-binding domain"/>
    <property type="match status" value="1"/>
</dbReference>
<dbReference type="InterPro" id="IPR036388">
    <property type="entry name" value="WH-like_DNA-bd_sf"/>
</dbReference>
<dbReference type="PROSITE" id="PS50043">
    <property type="entry name" value="HTH_LUXR_2"/>
    <property type="match status" value="1"/>
</dbReference>
<comment type="caution">
    <text evidence="6">The sequence shown here is derived from an EMBL/GenBank/DDBJ whole genome shotgun (WGS) entry which is preliminary data.</text>
</comment>
<evidence type="ECO:0000259" key="5">
    <source>
        <dbReference type="PROSITE" id="PS50110"/>
    </source>
</evidence>
<dbReference type="SUPFAM" id="SSF52172">
    <property type="entry name" value="CheY-like"/>
    <property type="match status" value="1"/>
</dbReference>
<dbReference type="CDD" id="cd17535">
    <property type="entry name" value="REC_NarL-like"/>
    <property type="match status" value="1"/>
</dbReference>
<dbReference type="SMART" id="SM00421">
    <property type="entry name" value="HTH_LUXR"/>
    <property type="match status" value="1"/>
</dbReference>
<evidence type="ECO:0000313" key="6">
    <source>
        <dbReference type="EMBL" id="MEL3955122.1"/>
    </source>
</evidence>
<protein>
    <submittedName>
        <fullName evidence="6">Response regulator transcription factor</fullName>
    </submittedName>
</protein>
<feature type="modified residue" description="4-aspartylphosphate" evidence="3">
    <location>
        <position position="54"/>
    </location>
</feature>
<dbReference type="InterPro" id="IPR039420">
    <property type="entry name" value="WalR-like"/>
</dbReference>
<organism evidence="6 7">
    <name type="scientific">Stenotrophomonas bentonitica</name>
    <dbReference type="NCBI Taxonomy" id="1450134"/>
    <lineage>
        <taxon>Bacteria</taxon>
        <taxon>Pseudomonadati</taxon>
        <taxon>Pseudomonadota</taxon>
        <taxon>Gammaproteobacteria</taxon>
        <taxon>Lysobacterales</taxon>
        <taxon>Lysobacteraceae</taxon>
        <taxon>Stenotrophomonas</taxon>
    </lineage>
</organism>